<organism evidence="13 14">
    <name type="scientific">Microthyrium microscopicum</name>
    <dbReference type="NCBI Taxonomy" id="703497"/>
    <lineage>
        <taxon>Eukaryota</taxon>
        <taxon>Fungi</taxon>
        <taxon>Dikarya</taxon>
        <taxon>Ascomycota</taxon>
        <taxon>Pezizomycotina</taxon>
        <taxon>Dothideomycetes</taxon>
        <taxon>Dothideomycetes incertae sedis</taxon>
        <taxon>Microthyriales</taxon>
        <taxon>Microthyriaceae</taxon>
        <taxon>Microthyrium</taxon>
    </lineage>
</organism>
<evidence type="ECO:0000256" key="1">
    <source>
        <dbReference type="ARBA" id="ARBA00004477"/>
    </source>
</evidence>
<dbReference type="Proteomes" id="UP000799302">
    <property type="component" value="Unassembled WGS sequence"/>
</dbReference>
<dbReference type="EMBL" id="MU004231">
    <property type="protein sequence ID" value="KAF2673586.1"/>
    <property type="molecule type" value="Genomic_DNA"/>
</dbReference>
<comment type="subcellular location">
    <subcellularLocation>
        <location evidence="1">Endoplasmic reticulum membrane</location>
        <topology evidence="1">Multi-pass membrane protein</topology>
    </subcellularLocation>
</comment>
<keyword evidence="11" id="KW-1207">Sterol metabolism</keyword>
<reference evidence="13" key="1">
    <citation type="journal article" date="2020" name="Stud. Mycol.">
        <title>101 Dothideomycetes genomes: a test case for predicting lifestyles and emergence of pathogens.</title>
        <authorList>
            <person name="Haridas S."/>
            <person name="Albert R."/>
            <person name="Binder M."/>
            <person name="Bloem J."/>
            <person name="Labutti K."/>
            <person name="Salamov A."/>
            <person name="Andreopoulos B."/>
            <person name="Baker S."/>
            <person name="Barry K."/>
            <person name="Bills G."/>
            <person name="Bluhm B."/>
            <person name="Cannon C."/>
            <person name="Castanera R."/>
            <person name="Culley D."/>
            <person name="Daum C."/>
            <person name="Ezra D."/>
            <person name="Gonzalez J."/>
            <person name="Henrissat B."/>
            <person name="Kuo A."/>
            <person name="Liang C."/>
            <person name="Lipzen A."/>
            <person name="Lutzoni F."/>
            <person name="Magnuson J."/>
            <person name="Mondo S."/>
            <person name="Nolan M."/>
            <person name="Ohm R."/>
            <person name="Pangilinan J."/>
            <person name="Park H.-J."/>
            <person name="Ramirez L."/>
            <person name="Alfaro M."/>
            <person name="Sun H."/>
            <person name="Tritt A."/>
            <person name="Yoshinaga Y."/>
            <person name="Zwiers L.-H."/>
            <person name="Turgeon B."/>
            <person name="Goodwin S."/>
            <person name="Spatafora J."/>
            <person name="Crous P."/>
            <person name="Grigoriev I."/>
        </authorList>
    </citation>
    <scope>NUCLEOTIDE SEQUENCE</scope>
    <source>
        <strain evidence="13">CBS 115976</strain>
    </source>
</reference>
<evidence type="ECO:0000256" key="7">
    <source>
        <dbReference type="ARBA" id="ARBA00022989"/>
    </source>
</evidence>
<comment type="similarity">
    <text evidence="2">Belongs to the ERG28 family.</text>
</comment>
<evidence type="ECO:0000256" key="5">
    <source>
        <dbReference type="ARBA" id="ARBA00022824"/>
    </source>
</evidence>
<dbReference type="GO" id="GO:0030674">
    <property type="term" value="F:protein-macromolecule adaptor activity"/>
    <property type="evidence" value="ECO:0007669"/>
    <property type="project" value="TreeGrafter"/>
</dbReference>
<keyword evidence="14" id="KW-1185">Reference proteome</keyword>
<proteinExistence type="inferred from homology"/>
<keyword evidence="3" id="KW-0444">Lipid biosynthesis</keyword>
<evidence type="ECO:0000256" key="3">
    <source>
        <dbReference type="ARBA" id="ARBA00022516"/>
    </source>
</evidence>
<accession>A0A6A6UPE0</accession>
<keyword evidence="8" id="KW-0756">Sterol biosynthesis</keyword>
<keyword evidence="12" id="KW-0753">Steroid metabolism</keyword>
<gene>
    <name evidence="13" type="ORF">BT63DRAFT_421722</name>
</gene>
<evidence type="ECO:0000256" key="11">
    <source>
        <dbReference type="ARBA" id="ARBA00023166"/>
    </source>
</evidence>
<keyword evidence="10" id="KW-0472">Membrane</keyword>
<evidence type="ECO:0000256" key="4">
    <source>
        <dbReference type="ARBA" id="ARBA00022692"/>
    </source>
</evidence>
<evidence type="ECO:0000256" key="6">
    <source>
        <dbReference type="ARBA" id="ARBA00022955"/>
    </source>
</evidence>
<evidence type="ECO:0000256" key="9">
    <source>
        <dbReference type="ARBA" id="ARBA00023098"/>
    </source>
</evidence>
<dbReference type="PANTHER" id="PTHR15451:SF19">
    <property type="entry name" value="ERGOSTEROL BIOSYNTHETIC PROTEIN 28 HOMOLOG"/>
    <property type="match status" value="1"/>
</dbReference>
<dbReference type="Pfam" id="PF03694">
    <property type="entry name" value="Erg28"/>
    <property type="match status" value="1"/>
</dbReference>
<name>A0A6A6UPE0_9PEZI</name>
<keyword evidence="9" id="KW-0443">Lipid metabolism</keyword>
<evidence type="ECO:0000256" key="2">
    <source>
        <dbReference type="ARBA" id="ARBA00005377"/>
    </source>
</evidence>
<evidence type="ECO:0000256" key="12">
    <source>
        <dbReference type="ARBA" id="ARBA00023221"/>
    </source>
</evidence>
<dbReference type="GO" id="GO:0016126">
    <property type="term" value="P:sterol biosynthetic process"/>
    <property type="evidence" value="ECO:0007669"/>
    <property type="project" value="UniProtKB-KW"/>
</dbReference>
<dbReference type="AlphaFoldDB" id="A0A6A6UPE0"/>
<keyword evidence="4" id="KW-0812">Transmembrane</keyword>
<dbReference type="GO" id="GO:0005789">
    <property type="term" value="C:endoplasmic reticulum membrane"/>
    <property type="evidence" value="ECO:0007669"/>
    <property type="project" value="UniProtKB-SubCell"/>
</dbReference>
<keyword evidence="6" id="KW-0752">Steroid biosynthesis</keyword>
<keyword evidence="5" id="KW-0256">Endoplasmic reticulum</keyword>
<dbReference type="PANTHER" id="PTHR15451">
    <property type="entry name" value="ERGOSTEROL BIOSYNTHETIC PROTEIN 28-RELATED"/>
    <property type="match status" value="1"/>
</dbReference>
<evidence type="ECO:0000313" key="13">
    <source>
        <dbReference type="EMBL" id="KAF2673586.1"/>
    </source>
</evidence>
<protein>
    <submittedName>
        <fullName evidence="13">Ergosterol 28</fullName>
    </submittedName>
</protein>
<keyword evidence="7" id="KW-1133">Transmembrane helix</keyword>
<evidence type="ECO:0000313" key="14">
    <source>
        <dbReference type="Proteomes" id="UP000799302"/>
    </source>
</evidence>
<sequence>MNSLTSYLPSSPGYLPYWLRQVSVVSVANSVQAYVSLGPTQQVYAATPSPVTPLSARTFGTWTLLSSVIRLYAAYDITNKPVYEIALASYGIAFAHFFSEWLVFGSTKWGKGLAGPAIVSTMTIGWMVSQKDFYVS</sequence>
<evidence type="ECO:0000256" key="10">
    <source>
        <dbReference type="ARBA" id="ARBA00023136"/>
    </source>
</evidence>
<evidence type="ECO:0000256" key="8">
    <source>
        <dbReference type="ARBA" id="ARBA00023011"/>
    </source>
</evidence>
<dbReference type="InterPro" id="IPR005352">
    <property type="entry name" value="Erg28"/>
</dbReference>
<dbReference type="OrthoDB" id="6485510at2759"/>